<feature type="region of interest" description="Disordered" evidence="3">
    <location>
        <begin position="1"/>
        <end position="21"/>
    </location>
</feature>
<feature type="region of interest" description="Disordered" evidence="3">
    <location>
        <begin position="150"/>
        <end position="173"/>
    </location>
</feature>
<comment type="caution">
    <text evidence="4">The sequence shown here is derived from an EMBL/GenBank/DDBJ whole genome shotgun (WGS) entry which is preliminary data.</text>
</comment>
<proteinExistence type="predicted"/>
<evidence type="ECO:0000256" key="3">
    <source>
        <dbReference type="SAM" id="MobiDB-lite"/>
    </source>
</evidence>
<dbReference type="AlphaFoldDB" id="A0A5S4UXL6"/>
<feature type="compositionally biased region" description="Low complexity" evidence="3">
    <location>
        <begin position="156"/>
        <end position="173"/>
    </location>
</feature>
<sequence>MRVEPHLTCERPGLAGPPGEMREAMATTKENIPLKGRLVSDPARSEHENGPKLRFRFVEEDFKRENGQLVRDENGYPVVSHRAFHEAVVWYGPLADRIEGTLRSGDAFVATGDLRFSTFEDKDGNSRSSHEFAIQAIGADLASGRVVIERGPKAPAPAQAQHHTPEQAASVTR</sequence>
<accession>A0A5S4UXL6</accession>
<evidence type="ECO:0000313" key="5">
    <source>
        <dbReference type="Proteomes" id="UP000325243"/>
    </source>
</evidence>
<dbReference type="InterPro" id="IPR000424">
    <property type="entry name" value="Primosome_PriB/ssb"/>
</dbReference>
<evidence type="ECO:0000313" key="4">
    <source>
        <dbReference type="EMBL" id="TYL50429.1"/>
    </source>
</evidence>
<dbReference type="Pfam" id="PF00436">
    <property type="entry name" value="SSB"/>
    <property type="match status" value="1"/>
</dbReference>
<dbReference type="SUPFAM" id="SSF50249">
    <property type="entry name" value="Nucleic acid-binding proteins"/>
    <property type="match status" value="1"/>
</dbReference>
<dbReference type="GO" id="GO:0003697">
    <property type="term" value="F:single-stranded DNA binding"/>
    <property type="evidence" value="ECO:0007669"/>
    <property type="project" value="InterPro"/>
</dbReference>
<dbReference type="Gene3D" id="2.40.50.140">
    <property type="entry name" value="Nucleic acid-binding proteins"/>
    <property type="match status" value="1"/>
</dbReference>
<keyword evidence="5" id="KW-1185">Reference proteome</keyword>
<dbReference type="PROSITE" id="PS50935">
    <property type="entry name" value="SSB"/>
    <property type="match status" value="1"/>
</dbReference>
<name>A0A5S4UXL6_9MICO</name>
<organism evidence="4 5">
    <name type="scientific">Agromyces mariniharenae</name>
    <dbReference type="NCBI Taxonomy" id="2604423"/>
    <lineage>
        <taxon>Bacteria</taxon>
        <taxon>Bacillati</taxon>
        <taxon>Actinomycetota</taxon>
        <taxon>Actinomycetes</taxon>
        <taxon>Micrococcales</taxon>
        <taxon>Microbacteriaceae</taxon>
        <taxon>Agromyces</taxon>
    </lineage>
</organism>
<evidence type="ECO:0000256" key="2">
    <source>
        <dbReference type="PROSITE-ProRule" id="PRU00252"/>
    </source>
</evidence>
<keyword evidence="1 2" id="KW-0238">DNA-binding</keyword>
<dbReference type="EMBL" id="VSSB01000002">
    <property type="protein sequence ID" value="TYL50429.1"/>
    <property type="molecule type" value="Genomic_DNA"/>
</dbReference>
<evidence type="ECO:0000256" key="1">
    <source>
        <dbReference type="ARBA" id="ARBA00023125"/>
    </source>
</evidence>
<reference evidence="4 5" key="1">
    <citation type="submission" date="2019-08" db="EMBL/GenBank/DDBJ databases">
        <authorList>
            <person name="Hu J."/>
        </authorList>
    </citation>
    <scope>NUCLEOTIDE SEQUENCE [LARGE SCALE GENOMIC DNA]</scope>
    <source>
        <strain evidence="4 5">NEAU-184</strain>
    </source>
</reference>
<gene>
    <name evidence="4" type="ORF">FYC51_14575</name>
</gene>
<protein>
    <submittedName>
        <fullName evidence="4">Single-stranded DNA-binding protein</fullName>
    </submittedName>
</protein>
<dbReference type="Proteomes" id="UP000325243">
    <property type="component" value="Unassembled WGS sequence"/>
</dbReference>
<dbReference type="InterPro" id="IPR012340">
    <property type="entry name" value="NA-bd_OB-fold"/>
</dbReference>